<sequence>MSTYTYHNHDPPRLPHQSSSSSSLSTKHIPTAVDRCTCLLARQWNALSTDLTDARCEYETCIVSAACRQTKPKAPPANHRLQRLWFRAVDRVQYIQDLEQLIDEIERRLDELARQQKCRVQEVEDDERRHRQELEIMKSRHFYGSRK</sequence>
<gene>
    <name evidence="3" type="ORF">BG006_009335</name>
</gene>
<evidence type="ECO:0000313" key="4">
    <source>
        <dbReference type="Proteomes" id="UP000696485"/>
    </source>
</evidence>
<dbReference type="Proteomes" id="UP000696485">
    <property type="component" value="Unassembled WGS sequence"/>
</dbReference>
<keyword evidence="1" id="KW-0175">Coiled coil</keyword>
<comment type="caution">
    <text evidence="3">The sequence shown here is derived from an EMBL/GenBank/DDBJ whole genome shotgun (WGS) entry which is preliminary data.</text>
</comment>
<feature type="coiled-coil region" evidence="1">
    <location>
        <begin position="95"/>
        <end position="140"/>
    </location>
</feature>
<organism evidence="3 4">
    <name type="scientific">Podila minutissima</name>
    <dbReference type="NCBI Taxonomy" id="64525"/>
    <lineage>
        <taxon>Eukaryota</taxon>
        <taxon>Fungi</taxon>
        <taxon>Fungi incertae sedis</taxon>
        <taxon>Mucoromycota</taxon>
        <taxon>Mortierellomycotina</taxon>
        <taxon>Mortierellomycetes</taxon>
        <taxon>Mortierellales</taxon>
        <taxon>Mortierellaceae</taxon>
        <taxon>Podila</taxon>
    </lineage>
</organism>
<accession>A0A9P5SIE9</accession>
<protein>
    <submittedName>
        <fullName evidence="3">Uncharacterized protein</fullName>
    </submittedName>
</protein>
<reference evidence="3" key="1">
    <citation type="journal article" date="2020" name="Fungal Divers.">
        <title>Resolving the Mortierellaceae phylogeny through synthesis of multi-gene phylogenetics and phylogenomics.</title>
        <authorList>
            <person name="Vandepol N."/>
            <person name="Liber J."/>
            <person name="Desiro A."/>
            <person name="Na H."/>
            <person name="Kennedy M."/>
            <person name="Barry K."/>
            <person name="Grigoriev I.V."/>
            <person name="Miller A.N."/>
            <person name="O'Donnell K."/>
            <person name="Stajich J.E."/>
            <person name="Bonito G."/>
        </authorList>
    </citation>
    <scope>NUCLEOTIDE SEQUENCE</scope>
    <source>
        <strain evidence="3">NVP1</strain>
    </source>
</reference>
<evidence type="ECO:0000313" key="3">
    <source>
        <dbReference type="EMBL" id="KAF9327343.1"/>
    </source>
</evidence>
<feature type="region of interest" description="Disordered" evidence="2">
    <location>
        <begin position="1"/>
        <end position="26"/>
    </location>
</feature>
<evidence type="ECO:0000256" key="1">
    <source>
        <dbReference type="SAM" id="Coils"/>
    </source>
</evidence>
<keyword evidence="4" id="KW-1185">Reference proteome</keyword>
<proteinExistence type="predicted"/>
<dbReference type="EMBL" id="JAAAUY010000674">
    <property type="protein sequence ID" value="KAF9327343.1"/>
    <property type="molecule type" value="Genomic_DNA"/>
</dbReference>
<name>A0A9P5SIE9_9FUNG</name>
<dbReference type="AlphaFoldDB" id="A0A9P5SIE9"/>
<evidence type="ECO:0000256" key="2">
    <source>
        <dbReference type="SAM" id="MobiDB-lite"/>
    </source>
</evidence>